<reference evidence="2" key="1">
    <citation type="submission" date="2022-12" db="EMBL/GenBank/DDBJ databases">
        <title>Draft genome assemblies for two species of Escallonia (Escalloniales).</title>
        <authorList>
            <person name="Chanderbali A."/>
            <person name="Dervinis C."/>
            <person name="Anghel I."/>
            <person name="Soltis D."/>
            <person name="Soltis P."/>
            <person name="Zapata F."/>
        </authorList>
    </citation>
    <scope>NUCLEOTIDE SEQUENCE</scope>
    <source>
        <strain evidence="2">UCBG64.0493</strain>
        <tissue evidence="2">Leaf</tissue>
    </source>
</reference>
<dbReference type="SUPFAM" id="SSF109604">
    <property type="entry name" value="HD-domain/PDEase-like"/>
    <property type="match status" value="1"/>
</dbReference>
<sequence>MELHLHDHPVPPILKIMAATCQPQMTTLRSRSRWAAVAGASVSAAGLPPSSAVATPEQPGGKMVVELVGAFNQPTERMDTNVLSTSSSRLLFKSLKVSIPILQTLALAPDGRSPLSKALSVAAILADLQMDAEVISASILREVLEAGAISIYDVRDRIGTGTAHLLHESFRVKNISSKVEILDDDSAAALRKFCLTYYDAGL</sequence>
<proteinExistence type="predicted"/>
<evidence type="ECO:0000313" key="2">
    <source>
        <dbReference type="EMBL" id="KAK3011955.1"/>
    </source>
</evidence>
<dbReference type="Proteomes" id="UP001188597">
    <property type="component" value="Unassembled WGS sequence"/>
</dbReference>
<dbReference type="PANTHER" id="PTHR21262">
    <property type="entry name" value="GUANOSINE-3',5'-BIS DIPHOSPHATE 3'-PYROPHOSPHOHYDROLASE"/>
    <property type="match status" value="1"/>
</dbReference>
<dbReference type="PANTHER" id="PTHR21262:SF12">
    <property type="entry name" value="GTP DIPHOSPHOKINASE CRSH, CHLOROPLASTIC-RELATED"/>
    <property type="match status" value="1"/>
</dbReference>
<dbReference type="PROSITE" id="PS51831">
    <property type="entry name" value="HD"/>
    <property type="match status" value="1"/>
</dbReference>
<organism evidence="2 3">
    <name type="scientific">Escallonia herrerae</name>
    <dbReference type="NCBI Taxonomy" id="1293975"/>
    <lineage>
        <taxon>Eukaryota</taxon>
        <taxon>Viridiplantae</taxon>
        <taxon>Streptophyta</taxon>
        <taxon>Embryophyta</taxon>
        <taxon>Tracheophyta</taxon>
        <taxon>Spermatophyta</taxon>
        <taxon>Magnoliopsida</taxon>
        <taxon>eudicotyledons</taxon>
        <taxon>Gunneridae</taxon>
        <taxon>Pentapetalae</taxon>
        <taxon>asterids</taxon>
        <taxon>campanulids</taxon>
        <taxon>Escalloniales</taxon>
        <taxon>Escalloniaceae</taxon>
        <taxon>Escallonia</taxon>
    </lineage>
</organism>
<name>A0AA89AR47_9ASTE</name>
<dbReference type="Gene3D" id="1.10.3210.10">
    <property type="entry name" value="Hypothetical protein af1432"/>
    <property type="match status" value="1"/>
</dbReference>
<dbReference type="EMBL" id="JAVXUP010001410">
    <property type="protein sequence ID" value="KAK3011955.1"/>
    <property type="molecule type" value="Genomic_DNA"/>
</dbReference>
<gene>
    <name evidence="2" type="ORF">RJ639_012537</name>
</gene>
<dbReference type="Pfam" id="PF13328">
    <property type="entry name" value="HD_4"/>
    <property type="match status" value="1"/>
</dbReference>
<accession>A0AA89AR47</accession>
<comment type="caution">
    <text evidence="2">The sequence shown here is derived from an EMBL/GenBank/DDBJ whole genome shotgun (WGS) entry which is preliminary data.</text>
</comment>
<dbReference type="AlphaFoldDB" id="A0AA89AR47"/>
<keyword evidence="3" id="KW-1185">Reference proteome</keyword>
<protein>
    <recommendedName>
        <fullName evidence="1">HD domain-containing protein</fullName>
    </recommendedName>
</protein>
<feature type="domain" description="HD" evidence="1">
    <location>
        <begin position="114"/>
        <end position="202"/>
    </location>
</feature>
<dbReference type="InterPro" id="IPR006674">
    <property type="entry name" value="HD_domain"/>
</dbReference>
<evidence type="ECO:0000313" key="3">
    <source>
        <dbReference type="Proteomes" id="UP001188597"/>
    </source>
</evidence>
<evidence type="ECO:0000259" key="1">
    <source>
        <dbReference type="PROSITE" id="PS51831"/>
    </source>
</evidence>